<evidence type="ECO:0000313" key="2">
    <source>
        <dbReference type="EMBL" id="PMP83962.1"/>
    </source>
</evidence>
<dbReference type="NCBIfam" id="NF047768">
    <property type="entry name" value="Clp_like_SDH"/>
    <property type="match status" value="1"/>
</dbReference>
<dbReference type="Gene3D" id="3.90.226.10">
    <property type="entry name" value="2-enoyl-CoA Hydratase, Chain A, domain 1"/>
    <property type="match status" value="1"/>
</dbReference>
<dbReference type="InterPro" id="IPR002825">
    <property type="entry name" value="Pept_S49_ser-pept_pro"/>
</dbReference>
<dbReference type="InterPro" id="IPR029045">
    <property type="entry name" value="ClpP/crotonase-like_dom_sf"/>
</dbReference>
<keyword evidence="1" id="KW-0472">Membrane</keyword>
<evidence type="ECO:0000313" key="3">
    <source>
        <dbReference type="Proteomes" id="UP000236910"/>
    </source>
</evidence>
<keyword evidence="1" id="KW-0812">Transmembrane</keyword>
<keyword evidence="1" id="KW-1133">Transmembrane helix</keyword>
<name>A0A2J6X994_9BACT</name>
<dbReference type="Pfam" id="PF01972">
    <property type="entry name" value="SDH_protease"/>
    <property type="match status" value="1"/>
</dbReference>
<feature type="transmembrane region" description="Helical" evidence="1">
    <location>
        <begin position="6"/>
        <end position="28"/>
    </location>
</feature>
<dbReference type="PANTHER" id="PTHR35984">
    <property type="entry name" value="PERIPLASMIC SERINE PROTEASE"/>
    <property type="match status" value="1"/>
</dbReference>
<sequence>MSGLDTASAILSWLFWIFIIISILSPALQQKNLELQRLDLIRRFEQKRKSRVILLIHRQETMSLLGIPISRYISIEDSEAILRAIRLTPPEMPIDIILHTPGGLVLATEQIAQALVRHKGKVTVFIPHYAMSGGTMLALASDEIIMDENAVLGPVDPQIGNYPAASIIKVLEEKNKDRIDDETLILADVSKKAMVQVKEFVKKLLLANGRSEDDAERISTMLTEGRWTHDYPITFEEAKDIGLNVSSEMPREIYELMDLYPQNPSMRPSVQYVPLPYKAPERSVPQKPQK</sequence>
<comment type="caution">
    <text evidence="2">The sequence shown here is derived from an EMBL/GenBank/DDBJ whole genome shotgun (WGS) entry which is preliminary data.</text>
</comment>
<dbReference type="EMBL" id="PNIX01000051">
    <property type="protein sequence ID" value="PMP83962.1"/>
    <property type="molecule type" value="Genomic_DNA"/>
</dbReference>
<proteinExistence type="predicted"/>
<dbReference type="Proteomes" id="UP000236910">
    <property type="component" value="Unassembled WGS sequence"/>
</dbReference>
<evidence type="ECO:0008006" key="4">
    <source>
        <dbReference type="Google" id="ProtNLM"/>
    </source>
</evidence>
<reference evidence="2 3" key="1">
    <citation type="submission" date="2018-01" db="EMBL/GenBank/DDBJ databases">
        <title>Metagenomic assembled genomes from two thermal pools in the Uzon Caldera, Kamchatka, Russia.</title>
        <authorList>
            <person name="Wilkins L."/>
            <person name="Ettinger C."/>
        </authorList>
    </citation>
    <scope>NUCLEOTIDE SEQUENCE [LARGE SCALE GENOMIC DNA]</scope>
    <source>
        <strain evidence="2">ARK-10</strain>
    </source>
</reference>
<gene>
    <name evidence="2" type="ORF">C0175_00875</name>
</gene>
<protein>
    <recommendedName>
        <fullName evidence="4">Serine protease</fullName>
    </recommendedName>
</protein>
<organism evidence="2 3">
    <name type="scientific">Caldisericum exile</name>
    <dbReference type="NCBI Taxonomy" id="693075"/>
    <lineage>
        <taxon>Bacteria</taxon>
        <taxon>Pseudomonadati</taxon>
        <taxon>Caldisericota/Cryosericota group</taxon>
        <taxon>Caldisericota</taxon>
        <taxon>Caldisericia</taxon>
        <taxon>Caldisericales</taxon>
        <taxon>Caldisericaceae</taxon>
        <taxon>Caldisericum</taxon>
    </lineage>
</organism>
<dbReference type="PANTHER" id="PTHR35984:SF1">
    <property type="entry name" value="PERIPLASMIC SERINE PROTEASE"/>
    <property type="match status" value="1"/>
</dbReference>
<accession>A0A2J6X994</accession>
<dbReference type="SUPFAM" id="SSF52096">
    <property type="entry name" value="ClpP/crotonase"/>
    <property type="match status" value="1"/>
</dbReference>
<dbReference type="GO" id="GO:0016020">
    <property type="term" value="C:membrane"/>
    <property type="evidence" value="ECO:0007669"/>
    <property type="project" value="InterPro"/>
</dbReference>
<evidence type="ECO:0000256" key="1">
    <source>
        <dbReference type="SAM" id="Phobius"/>
    </source>
</evidence>
<dbReference type="AlphaFoldDB" id="A0A2J6X994"/>